<protein>
    <submittedName>
        <fullName evidence="2">Uncharacterized protein</fullName>
    </submittedName>
</protein>
<comment type="caution">
    <text evidence="2">The sequence shown here is derived from an EMBL/GenBank/DDBJ whole genome shotgun (WGS) entry which is preliminary data.</text>
</comment>
<organism evidence="2">
    <name type="scientific">termite gut metagenome</name>
    <dbReference type="NCBI Taxonomy" id="433724"/>
    <lineage>
        <taxon>unclassified sequences</taxon>
        <taxon>metagenomes</taxon>
        <taxon>organismal metagenomes</taxon>
    </lineage>
</organism>
<dbReference type="AlphaFoldDB" id="A0A5J4RX93"/>
<evidence type="ECO:0000256" key="1">
    <source>
        <dbReference type="SAM" id="MobiDB-lite"/>
    </source>
</evidence>
<gene>
    <name evidence="2" type="ORF">EZS27_013563</name>
</gene>
<proteinExistence type="predicted"/>
<sequence>MIVITGKEFGDNPQKYIDLATKERIIIKKEQEYLEIVPRGKSIPENPSPSNDPYFDDPENIERILHSSAQITEGKVHKLEREDIRSFLGQIII</sequence>
<feature type="region of interest" description="Disordered" evidence="1">
    <location>
        <begin position="38"/>
        <end position="57"/>
    </location>
</feature>
<dbReference type="EMBL" id="SNRY01000618">
    <property type="protein sequence ID" value="KAA6338434.1"/>
    <property type="molecule type" value="Genomic_DNA"/>
</dbReference>
<accession>A0A5J4RX93</accession>
<reference evidence="2" key="1">
    <citation type="submission" date="2019-03" db="EMBL/GenBank/DDBJ databases">
        <title>Single cell metagenomics reveals metabolic interactions within the superorganism composed of flagellate Streblomastix strix and complex community of Bacteroidetes bacteria on its surface.</title>
        <authorList>
            <person name="Treitli S.C."/>
            <person name="Kolisko M."/>
            <person name="Husnik F."/>
            <person name="Keeling P."/>
            <person name="Hampl V."/>
        </authorList>
    </citation>
    <scope>NUCLEOTIDE SEQUENCE</scope>
    <source>
        <strain evidence="2">STM</strain>
    </source>
</reference>
<evidence type="ECO:0000313" key="2">
    <source>
        <dbReference type="EMBL" id="KAA6338434.1"/>
    </source>
</evidence>
<name>A0A5J4RX93_9ZZZZ</name>